<dbReference type="OrthoDB" id="9762436at2"/>
<comment type="similarity">
    <text evidence="1">Belongs to the aldehyde dehydrogenase family.</text>
</comment>
<dbReference type="Gene3D" id="3.40.605.10">
    <property type="entry name" value="Aldehyde Dehydrogenase, Chain A, domain 1"/>
    <property type="match status" value="1"/>
</dbReference>
<dbReference type="Gene3D" id="3.40.309.10">
    <property type="entry name" value="Aldehyde Dehydrogenase, Chain A, domain 2"/>
    <property type="match status" value="1"/>
</dbReference>
<dbReference type="SUPFAM" id="SSF53720">
    <property type="entry name" value="ALDH-like"/>
    <property type="match status" value="1"/>
</dbReference>
<organism evidence="4 5">
    <name type="scientific">Desulforhopalus singaporensis</name>
    <dbReference type="NCBI Taxonomy" id="91360"/>
    <lineage>
        <taxon>Bacteria</taxon>
        <taxon>Pseudomonadati</taxon>
        <taxon>Thermodesulfobacteriota</taxon>
        <taxon>Desulfobulbia</taxon>
        <taxon>Desulfobulbales</taxon>
        <taxon>Desulfocapsaceae</taxon>
        <taxon>Desulforhopalus</taxon>
    </lineage>
</organism>
<dbReference type="InterPro" id="IPR016161">
    <property type="entry name" value="Ald_DH/histidinol_DH"/>
</dbReference>
<evidence type="ECO:0000256" key="2">
    <source>
        <dbReference type="ARBA" id="ARBA00023002"/>
    </source>
</evidence>
<reference evidence="4 5" key="1">
    <citation type="submission" date="2016-10" db="EMBL/GenBank/DDBJ databases">
        <authorList>
            <person name="de Groot N.N."/>
        </authorList>
    </citation>
    <scope>NUCLEOTIDE SEQUENCE [LARGE SCALE GENOMIC DNA]</scope>
    <source>
        <strain evidence="4 5">DSM 12130</strain>
    </source>
</reference>
<evidence type="ECO:0000256" key="1">
    <source>
        <dbReference type="ARBA" id="ARBA00009986"/>
    </source>
</evidence>
<dbReference type="InterPro" id="IPR016163">
    <property type="entry name" value="Ald_DH_C"/>
</dbReference>
<proteinExistence type="inferred from homology"/>
<sequence>MIAKKALIGGEWVEAASKDRFEVVSPGDGSVVGTVANCGREDAKKAIAAACEGRKALRKMSLLKRIELLHKAHEIAKKRDREMCDIMCMESGKPMAQSVSEASPVGGYSWSNFHVAMYNVKSHRGLTLPNVTEDNNNKRIFSSYEPIGVVANLSTFSYPSEMPNCTIPYALALGNAVIVKPSMGAPISAILIAEALEEAGFPPGAINVVTGYGTEVGDELVTSPDVQGINLFGQENTCETITQRAGMKKVLAAVVSNNPFIVMDDANIDEAVLSCAQGAYGHNGQSPISTRRVLVHKDVYREFVEKFVAKTRSMKFGNPMEPDTDIGPLNNSKILENTLANLEDARNKGGRFITGGGEPSGLYLEPTIIEDATMDMLITNEPTMGPVVPIMVVESLEDAVEKANATRFGFQVGAFTSSLANAYFLSENIQAGSVYINEATSCWDEMSPFGGVKKSGMGRMLSDWIFNELTNVKMTMFDLAKVK</sequence>
<keyword evidence="2" id="KW-0560">Oxidoreductase</keyword>
<evidence type="ECO:0000259" key="3">
    <source>
        <dbReference type="Pfam" id="PF00171"/>
    </source>
</evidence>
<dbReference type="STRING" id="91360.SAMN05660330_00483"/>
<feature type="domain" description="Aldehyde dehydrogenase" evidence="3">
    <location>
        <begin position="12"/>
        <end position="474"/>
    </location>
</feature>
<dbReference type="GO" id="GO:0016620">
    <property type="term" value="F:oxidoreductase activity, acting on the aldehyde or oxo group of donors, NAD or NADP as acceptor"/>
    <property type="evidence" value="ECO:0007669"/>
    <property type="project" value="InterPro"/>
</dbReference>
<accession>A0A1H0KFW9</accession>
<gene>
    <name evidence="4" type="ORF">SAMN05660330_00483</name>
</gene>
<dbReference type="AlphaFoldDB" id="A0A1H0KFW9"/>
<dbReference type="PANTHER" id="PTHR43353:SF5">
    <property type="entry name" value="SUCCINATE-SEMIALDEHYDE DEHYDROGENASE, MITOCHONDRIAL"/>
    <property type="match status" value="1"/>
</dbReference>
<evidence type="ECO:0000313" key="5">
    <source>
        <dbReference type="Proteomes" id="UP000199073"/>
    </source>
</evidence>
<dbReference type="InterPro" id="IPR050740">
    <property type="entry name" value="Aldehyde_DH_Superfamily"/>
</dbReference>
<protein>
    <submittedName>
        <fullName evidence="4">Lactaldehyde dehydrogenase</fullName>
    </submittedName>
</protein>
<dbReference type="InterPro" id="IPR016162">
    <property type="entry name" value="Ald_DH_N"/>
</dbReference>
<keyword evidence="5" id="KW-1185">Reference proteome</keyword>
<dbReference type="InterPro" id="IPR015590">
    <property type="entry name" value="Aldehyde_DH_dom"/>
</dbReference>
<dbReference type="PANTHER" id="PTHR43353">
    <property type="entry name" value="SUCCINATE-SEMIALDEHYDE DEHYDROGENASE, MITOCHONDRIAL"/>
    <property type="match status" value="1"/>
</dbReference>
<name>A0A1H0KFW9_9BACT</name>
<dbReference type="RefSeq" id="WP_092219422.1">
    <property type="nucleotide sequence ID" value="NZ_FNJI01000003.1"/>
</dbReference>
<evidence type="ECO:0000313" key="4">
    <source>
        <dbReference type="EMBL" id="SDO54726.1"/>
    </source>
</evidence>
<dbReference type="Proteomes" id="UP000199073">
    <property type="component" value="Unassembled WGS sequence"/>
</dbReference>
<dbReference type="EMBL" id="FNJI01000003">
    <property type="protein sequence ID" value="SDO54726.1"/>
    <property type="molecule type" value="Genomic_DNA"/>
</dbReference>
<dbReference type="Pfam" id="PF00171">
    <property type="entry name" value="Aldedh"/>
    <property type="match status" value="1"/>
</dbReference>